<name>A0A921IQH3_9ACTN</name>
<reference evidence="1" key="1">
    <citation type="journal article" date="2021" name="PeerJ">
        <title>Extensive microbial diversity within the chicken gut microbiome revealed by metagenomics and culture.</title>
        <authorList>
            <person name="Gilroy R."/>
            <person name="Ravi A."/>
            <person name="Getino M."/>
            <person name="Pursley I."/>
            <person name="Horton D.L."/>
            <person name="Alikhan N.F."/>
            <person name="Baker D."/>
            <person name="Gharbi K."/>
            <person name="Hall N."/>
            <person name="Watson M."/>
            <person name="Adriaenssens E.M."/>
            <person name="Foster-Nyarko E."/>
            <person name="Jarju S."/>
            <person name="Secka A."/>
            <person name="Antonio M."/>
            <person name="Oren A."/>
            <person name="Chaudhuri R.R."/>
            <person name="La Ragione R."/>
            <person name="Hildebrand F."/>
            <person name="Pallen M.J."/>
        </authorList>
    </citation>
    <scope>NUCLEOTIDE SEQUENCE</scope>
    <source>
        <strain evidence="1">ChiGjej2B2-7701</strain>
    </source>
</reference>
<evidence type="ECO:0000313" key="2">
    <source>
        <dbReference type="Proteomes" id="UP000746751"/>
    </source>
</evidence>
<organism evidence="1 2">
    <name type="scientific">Collinsella ihumii</name>
    <dbReference type="NCBI Taxonomy" id="1720204"/>
    <lineage>
        <taxon>Bacteria</taxon>
        <taxon>Bacillati</taxon>
        <taxon>Actinomycetota</taxon>
        <taxon>Coriobacteriia</taxon>
        <taxon>Coriobacteriales</taxon>
        <taxon>Coriobacteriaceae</taxon>
        <taxon>Collinsella</taxon>
    </lineage>
</organism>
<comment type="caution">
    <text evidence="1">The sequence shown here is derived from an EMBL/GenBank/DDBJ whole genome shotgun (WGS) entry which is preliminary data.</text>
</comment>
<sequence length="231" mass="27150">MSNDDAYLQKYEVLFWRYYILLEQRVISTRNYIEFDSGNSEAFSLEYLLLHQAACNEIESVAKEISNHLNVISLSERPRINELIYALEETFPHLEQRTVKFLRGDFSTQPFKNWVVKLNKRSSRNTPKYTLEDGSSIPSWWNDHNKVKHDRSFQSATGAYDNFKLANQNNVLCSMAALFLINRLYMQIIDEDSYSYLEKSSLFALSGELDEIRSFLIYDKQGQISHMPWEP</sequence>
<accession>A0A921IQH3</accession>
<dbReference type="Proteomes" id="UP000746751">
    <property type="component" value="Unassembled WGS sequence"/>
</dbReference>
<proteinExistence type="predicted"/>
<evidence type="ECO:0000313" key="1">
    <source>
        <dbReference type="EMBL" id="HJG30814.1"/>
    </source>
</evidence>
<protein>
    <submittedName>
        <fullName evidence="1">Uncharacterized protein</fullName>
    </submittedName>
</protein>
<gene>
    <name evidence="1" type="ORF">K8U80_05395</name>
</gene>
<reference evidence="1" key="2">
    <citation type="submission" date="2021-09" db="EMBL/GenBank/DDBJ databases">
        <authorList>
            <person name="Gilroy R."/>
        </authorList>
    </citation>
    <scope>NUCLEOTIDE SEQUENCE</scope>
    <source>
        <strain evidence="1">ChiGjej2B2-7701</strain>
    </source>
</reference>
<dbReference type="AlphaFoldDB" id="A0A921IQH3"/>
<dbReference type="EMBL" id="DYVF01000038">
    <property type="protein sequence ID" value="HJG30814.1"/>
    <property type="molecule type" value="Genomic_DNA"/>
</dbReference>